<accession>A0A821WS06</accession>
<gene>
    <name evidence="1" type="ORF">PMACD_LOCUS13552</name>
</gene>
<protein>
    <recommendedName>
        <fullName evidence="3">DDE Tnp4 domain-containing protein</fullName>
    </recommendedName>
</protein>
<proteinExistence type="predicted"/>
<dbReference type="EMBL" id="CAJOBZ010000061">
    <property type="protein sequence ID" value="CAF4927304.1"/>
    <property type="molecule type" value="Genomic_DNA"/>
</dbReference>
<dbReference type="OrthoDB" id="2668416at2759"/>
<organism evidence="1 2">
    <name type="scientific">Pieris macdunnoughi</name>
    <dbReference type="NCBI Taxonomy" id="345717"/>
    <lineage>
        <taxon>Eukaryota</taxon>
        <taxon>Metazoa</taxon>
        <taxon>Ecdysozoa</taxon>
        <taxon>Arthropoda</taxon>
        <taxon>Hexapoda</taxon>
        <taxon>Insecta</taxon>
        <taxon>Pterygota</taxon>
        <taxon>Neoptera</taxon>
        <taxon>Endopterygota</taxon>
        <taxon>Lepidoptera</taxon>
        <taxon>Glossata</taxon>
        <taxon>Ditrysia</taxon>
        <taxon>Papilionoidea</taxon>
        <taxon>Pieridae</taxon>
        <taxon>Pierinae</taxon>
        <taxon>Pieris</taxon>
    </lineage>
</organism>
<evidence type="ECO:0000313" key="1">
    <source>
        <dbReference type="EMBL" id="CAF4927304.1"/>
    </source>
</evidence>
<dbReference type="PANTHER" id="PTHR22930">
    <property type="match status" value="1"/>
</dbReference>
<dbReference type="PANTHER" id="PTHR22930:SF269">
    <property type="entry name" value="NUCLEASE HARBI1-LIKE PROTEIN"/>
    <property type="match status" value="1"/>
</dbReference>
<name>A0A821WS06_9NEOP</name>
<evidence type="ECO:0000313" key="2">
    <source>
        <dbReference type="Proteomes" id="UP000663880"/>
    </source>
</evidence>
<dbReference type="Proteomes" id="UP000663880">
    <property type="component" value="Unassembled WGS sequence"/>
</dbReference>
<sequence>MKGTSYREAISTKERLAVALRFLATGNSFTSLAFNFRMGFSTVREIVRDVCETIWNKLSPMYMPEPTPLMWEKSEEGFRSYWNFPNCCGALDGKHVNITCPINGGSDFWNYKGENSIVLLALVDPK</sequence>
<keyword evidence="2" id="KW-1185">Reference proteome</keyword>
<reference evidence="1" key="1">
    <citation type="submission" date="2021-02" db="EMBL/GenBank/DDBJ databases">
        <authorList>
            <person name="Steward A R."/>
        </authorList>
    </citation>
    <scope>NUCLEOTIDE SEQUENCE</scope>
</reference>
<dbReference type="InterPro" id="IPR045249">
    <property type="entry name" value="HARBI1-like"/>
</dbReference>
<comment type="caution">
    <text evidence="1">The sequence shown here is derived from an EMBL/GenBank/DDBJ whole genome shotgun (WGS) entry which is preliminary data.</text>
</comment>
<evidence type="ECO:0008006" key="3">
    <source>
        <dbReference type="Google" id="ProtNLM"/>
    </source>
</evidence>
<dbReference type="AlphaFoldDB" id="A0A821WS06"/>